<name>A0AAV5TQ81_9BILA</name>
<dbReference type="EC" id="2.3.1.6" evidence="5"/>
<evidence type="ECO:0000256" key="2">
    <source>
        <dbReference type="ARBA" id="ARBA00022679"/>
    </source>
</evidence>
<dbReference type="SUPFAM" id="SSF52777">
    <property type="entry name" value="CoA-dependent acyltransferases"/>
    <property type="match status" value="2"/>
</dbReference>
<dbReference type="Gene3D" id="3.30.559.10">
    <property type="entry name" value="Chloramphenicol acetyltransferase-like domain"/>
    <property type="match status" value="1"/>
</dbReference>
<evidence type="ECO:0000256" key="8">
    <source>
        <dbReference type="RuleBase" id="RU003801"/>
    </source>
</evidence>
<evidence type="ECO:0000256" key="3">
    <source>
        <dbReference type="ARBA" id="ARBA00022979"/>
    </source>
</evidence>
<dbReference type="EMBL" id="BTSX01000004">
    <property type="protein sequence ID" value="GMS96412.1"/>
    <property type="molecule type" value="Genomic_DNA"/>
</dbReference>
<dbReference type="AlphaFoldDB" id="A0AAV5TQ81"/>
<sequence length="631" mass="71022">MRMTLLGRAWGRIFNSVGAEFPKETRKSIKAVEDFNTNGVDVQQRLKEIAANDVNWVNRFWLPEMYLRIRLPLPINSSPAYAFPKQTFEGVDDKLRYTALLIRGLVEFKDAIDRKSIDRELSTGATKQNMCMVQYDRVLGCYRQPRTDQDVQHVRNKNNRGDEHVTLMSDNQVFLIRTRIKGDLVPAAGVLRQLQEAVRVSANRAKEIVIPIGAASVGERSDAAECWEELLKVEENTQSLALVNQSLFVVCLDDGDNNNTIPNVTMEKRNDGVAAYSEETLMESGHHLLTGGGSRAHGLNRWYDASIQVVVRSDGLSGLCIEHSAAEGIVIIQMVESALRYVKKHEGNNLVSVMFTSSSPLSFNPRALTWVVSEEARKLMDKQREDFDELHSEMQLEALIFDDFGKESIKGWKVSPDGFIQLAMQLAHYRLHGYLVSTYESASLRRFAEGRVDNIRAATPEALQWMTAMAKADEPKLWPSSLVSFNWVRRALNVNVEERIRLFRKAAQKQAIVTAENISGYGIDNHLCALSVIASSLGKAEHPLFTDPLWAEAMRFPLSTSQVTTSLDLEGSYLCYGAVVRDGYGCAYNIMPNRIIFAPSAFRSNQRTSLSGFKNAIRDALREMKSLLDRE</sequence>
<evidence type="ECO:0000256" key="1">
    <source>
        <dbReference type="ARBA" id="ARBA00005232"/>
    </source>
</evidence>
<evidence type="ECO:0000256" key="7">
    <source>
        <dbReference type="PIRSR" id="PIRSR600542-1"/>
    </source>
</evidence>
<dbReference type="Proteomes" id="UP001432027">
    <property type="component" value="Unassembled WGS sequence"/>
</dbReference>
<comment type="caution">
    <text evidence="10">The sequence shown here is derived from an EMBL/GenBank/DDBJ whole genome shotgun (WGS) entry which is preliminary data.</text>
</comment>
<keyword evidence="2 8" id="KW-0808">Transferase</keyword>
<dbReference type="GO" id="GO:0007274">
    <property type="term" value="P:neuromuscular synaptic transmission"/>
    <property type="evidence" value="ECO:0007669"/>
    <property type="project" value="TreeGrafter"/>
</dbReference>
<feature type="domain" description="Choline/carnitine acyltransferase" evidence="9">
    <location>
        <begin position="22"/>
        <end position="618"/>
    </location>
</feature>
<dbReference type="PANTHER" id="PTHR22589">
    <property type="entry name" value="CARNITINE O-ACYLTRANSFERASE"/>
    <property type="match status" value="1"/>
</dbReference>
<keyword evidence="11" id="KW-1185">Reference proteome</keyword>
<evidence type="ECO:0000313" key="11">
    <source>
        <dbReference type="Proteomes" id="UP001432027"/>
    </source>
</evidence>
<dbReference type="GO" id="GO:0045202">
    <property type="term" value="C:synapse"/>
    <property type="evidence" value="ECO:0007669"/>
    <property type="project" value="GOC"/>
</dbReference>
<dbReference type="InterPro" id="IPR039551">
    <property type="entry name" value="Cho/carn_acyl_trans"/>
</dbReference>
<keyword evidence="3" id="KW-0530">Neurotransmitter biosynthesis</keyword>
<dbReference type="PANTHER" id="PTHR22589:SF14">
    <property type="entry name" value="CHOLINE O-ACETYLTRANSFERASE"/>
    <property type="match status" value="1"/>
</dbReference>
<dbReference type="InterPro" id="IPR042231">
    <property type="entry name" value="Cho/carn_acyl_trans_2"/>
</dbReference>
<reference evidence="10" key="1">
    <citation type="submission" date="2023-10" db="EMBL/GenBank/DDBJ databases">
        <title>Genome assembly of Pristionchus species.</title>
        <authorList>
            <person name="Yoshida K."/>
            <person name="Sommer R.J."/>
        </authorList>
    </citation>
    <scope>NUCLEOTIDE SEQUENCE</scope>
    <source>
        <strain evidence="10">RS0144</strain>
    </source>
</reference>
<feature type="active site" description="Proton acceptor" evidence="7">
    <location>
        <position position="323"/>
    </location>
</feature>
<dbReference type="GO" id="GO:0043005">
    <property type="term" value="C:neuron projection"/>
    <property type="evidence" value="ECO:0007669"/>
    <property type="project" value="TreeGrafter"/>
</dbReference>
<dbReference type="InterPro" id="IPR000542">
    <property type="entry name" value="Carn_acyl_trans"/>
</dbReference>
<keyword evidence="4 8" id="KW-0012">Acyltransferase</keyword>
<organism evidence="10 11">
    <name type="scientific">Pristionchus entomophagus</name>
    <dbReference type="NCBI Taxonomy" id="358040"/>
    <lineage>
        <taxon>Eukaryota</taxon>
        <taxon>Metazoa</taxon>
        <taxon>Ecdysozoa</taxon>
        <taxon>Nematoda</taxon>
        <taxon>Chromadorea</taxon>
        <taxon>Rhabditida</taxon>
        <taxon>Rhabditina</taxon>
        <taxon>Diplogasteromorpha</taxon>
        <taxon>Diplogasteroidea</taxon>
        <taxon>Neodiplogasteridae</taxon>
        <taxon>Pristionchus</taxon>
    </lineage>
</organism>
<dbReference type="GO" id="GO:0008292">
    <property type="term" value="P:acetylcholine biosynthetic process"/>
    <property type="evidence" value="ECO:0007669"/>
    <property type="project" value="TreeGrafter"/>
</dbReference>
<dbReference type="GO" id="GO:0005737">
    <property type="term" value="C:cytoplasm"/>
    <property type="evidence" value="ECO:0007669"/>
    <property type="project" value="TreeGrafter"/>
</dbReference>
<dbReference type="InterPro" id="IPR023213">
    <property type="entry name" value="CAT-like_dom_sf"/>
</dbReference>
<dbReference type="PROSITE" id="PS00440">
    <property type="entry name" value="ACYLTRANSF_C_2"/>
    <property type="match status" value="1"/>
</dbReference>
<dbReference type="Gene3D" id="3.30.559.70">
    <property type="entry name" value="Choline/Carnitine o-acyltransferase, domain 2"/>
    <property type="match status" value="1"/>
</dbReference>
<evidence type="ECO:0000256" key="5">
    <source>
        <dbReference type="ARBA" id="ARBA00039091"/>
    </source>
</evidence>
<evidence type="ECO:0000256" key="6">
    <source>
        <dbReference type="ARBA" id="ARBA00040495"/>
    </source>
</evidence>
<evidence type="ECO:0000259" key="9">
    <source>
        <dbReference type="Pfam" id="PF00755"/>
    </source>
</evidence>
<proteinExistence type="inferred from homology"/>
<protein>
    <recommendedName>
        <fullName evidence="6">Choline O-acetyltransferase</fullName>
        <ecNumber evidence="5">2.3.1.6</ecNumber>
    </recommendedName>
</protein>
<evidence type="ECO:0000313" key="10">
    <source>
        <dbReference type="EMBL" id="GMS96412.1"/>
    </source>
</evidence>
<evidence type="ECO:0000256" key="4">
    <source>
        <dbReference type="ARBA" id="ARBA00023315"/>
    </source>
</evidence>
<accession>A0AAV5TQ81</accession>
<gene>
    <name evidence="10" type="ORF">PENTCL1PPCAC_18587</name>
</gene>
<dbReference type="Pfam" id="PF00755">
    <property type="entry name" value="Carn_acyltransf"/>
    <property type="match status" value="1"/>
</dbReference>
<dbReference type="GO" id="GO:0004102">
    <property type="term" value="F:choline O-acetyltransferase activity"/>
    <property type="evidence" value="ECO:0007669"/>
    <property type="project" value="UniProtKB-EC"/>
</dbReference>
<comment type="similarity">
    <text evidence="1 8">Belongs to the carnitine/choline acetyltransferase family.</text>
</comment>